<dbReference type="Proteomes" id="UP001196413">
    <property type="component" value="Unassembled WGS sequence"/>
</dbReference>
<keyword evidence="2" id="KW-1185">Reference proteome</keyword>
<proteinExistence type="predicted"/>
<organism evidence="1 2">
    <name type="scientific">Parelaphostrongylus tenuis</name>
    <name type="common">Meningeal worm</name>
    <dbReference type="NCBI Taxonomy" id="148309"/>
    <lineage>
        <taxon>Eukaryota</taxon>
        <taxon>Metazoa</taxon>
        <taxon>Ecdysozoa</taxon>
        <taxon>Nematoda</taxon>
        <taxon>Chromadorea</taxon>
        <taxon>Rhabditida</taxon>
        <taxon>Rhabditina</taxon>
        <taxon>Rhabditomorpha</taxon>
        <taxon>Strongyloidea</taxon>
        <taxon>Metastrongylidae</taxon>
        <taxon>Parelaphostrongylus</taxon>
    </lineage>
</organism>
<sequence length="65" mass="6984">MPQRESLAADLNGRRDLIAAIWATCAIRQGEALAWSGAREGRSAAVDISLSIGNFSSALKELRIK</sequence>
<protein>
    <submittedName>
        <fullName evidence="1">Uncharacterized protein</fullName>
    </submittedName>
</protein>
<evidence type="ECO:0000313" key="1">
    <source>
        <dbReference type="EMBL" id="KAJ1365754.1"/>
    </source>
</evidence>
<gene>
    <name evidence="1" type="ORF">KIN20_026181</name>
</gene>
<evidence type="ECO:0000313" key="2">
    <source>
        <dbReference type="Proteomes" id="UP001196413"/>
    </source>
</evidence>
<comment type="caution">
    <text evidence="1">The sequence shown here is derived from an EMBL/GenBank/DDBJ whole genome shotgun (WGS) entry which is preliminary data.</text>
</comment>
<name>A0AAD5QXB5_PARTN</name>
<reference evidence="1" key="1">
    <citation type="submission" date="2021-06" db="EMBL/GenBank/DDBJ databases">
        <title>Parelaphostrongylus tenuis whole genome reference sequence.</title>
        <authorList>
            <person name="Garwood T.J."/>
            <person name="Larsen P.A."/>
            <person name="Fountain-Jones N.M."/>
            <person name="Garbe J.R."/>
            <person name="Macchietto M.G."/>
            <person name="Kania S.A."/>
            <person name="Gerhold R.W."/>
            <person name="Richards J.E."/>
            <person name="Wolf T.M."/>
        </authorList>
    </citation>
    <scope>NUCLEOTIDE SEQUENCE</scope>
    <source>
        <strain evidence="1">MNPRO001-30</strain>
        <tissue evidence="1">Meninges</tissue>
    </source>
</reference>
<dbReference type="AlphaFoldDB" id="A0AAD5QXB5"/>
<dbReference type="EMBL" id="JAHQIW010005356">
    <property type="protein sequence ID" value="KAJ1365754.1"/>
    <property type="molecule type" value="Genomic_DNA"/>
</dbReference>
<accession>A0AAD5QXB5</accession>